<dbReference type="InterPro" id="IPR002686">
    <property type="entry name" value="Transposase_17"/>
</dbReference>
<evidence type="ECO:0000313" key="3">
    <source>
        <dbReference type="Proteomes" id="UP000722750"/>
    </source>
</evidence>
<dbReference type="PANTHER" id="PTHR34322">
    <property type="entry name" value="TRANSPOSASE, Y1_TNP DOMAIN-CONTAINING"/>
    <property type="match status" value="1"/>
</dbReference>
<dbReference type="NCBIfam" id="NF047646">
    <property type="entry name" value="REP_Tyr_transpos"/>
    <property type="match status" value="1"/>
</dbReference>
<dbReference type="GO" id="GO:0006313">
    <property type="term" value="P:DNA transposition"/>
    <property type="evidence" value="ECO:0007669"/>
    <property type="project" value="InterPro"/>
</dbReference>
<evidence type="ECO:0000313" key="2">
    <source>
        <dbReference type="EMBL" id="MBS1259282.1"/>
    </source>
</evidence>
<dbReference type="AlphaFoldDB" id="A0A941W545"/>
<dbReference type="EMBL" id="JAANXD010000088">
    <property type="protein sequence ID" value="MBS1259282.1"/>
    <property type="molecule type" value="Genomic_DNA"/>
</dbReference>
<dbReference type="InterPro" id="IPR036515">
    <property type="entry name" value="Transposase_17_sf"/>
</dbReference>
<comment type="caution">
    <text evidence="2">The sequence shown here is derived from an EMBL/GenBank/DDBJ whole genome shotgun (WGS) entry which is preliminary data.</text>
</comment>
<proteinExistence type="predicted"/>
<dbReference type="SUPFAM" id="SSF143422">
    <property type="entry name" value="Transposase IS200-like"/>
    <property type="match status" value="1"/>
</dbReference>
<name>A0A941W545_9BACT</name>
<feature type="domain" description="Transposase IS200-like" evidence="1">
    <location>
        <begin position="9"/>
        <end position="123"/>
    </location>
</feature>
<evidence type="ECO:0000259" key="1">
    <source>
        <dbReference type="SMART" id="SM01321"/>
    </source>
</evidence>
<dbReference type="SMART" id="SM01321">
    <property type="entry name" value="Y1_Tnp"/>
    <property type="match status" value="1"/>
</dbReference>
<gene>
    <name evidence="2" type="ORF">MAG551_02351</name>
</gene>
<accession>A0A941W545</accession>
<organism evidence="2 3">
    <name type="scientific">Candidatus Scalindua arabica</name>
    <dbReference type="NCBI Taxonomy" id="1127984"/>
    <lineage>
        <taxon>Bacteria</taxon>
        <taxon>Pseudomonadati</taxon>
        <taxon>Planctomycetota</taxon>
        <taxon>Candidatus Brocadiia</taxon>
        <taxon>Candidatus Brocadiales</taxon>
        <taxon>Candidatus Scalinduaceae</taxon>
        <taxon>Candidatus Scalindua</taxon>
    </lineage>
</organism>
<dbReference type="PANTHER" id="PTHR34322:SF2">
    <property type="entry name" value="TRANSPOSASE IS200-LIKE DOMAIN-CONTAINING PROTEIN"/>
    <property type="match status" value="1"/>
</dbReference>
<dbReference type="Proteomes" id="UP000722750">
    <property type="component" value="Unassembled WGS sequence"/>
</dbReference>
<protein>
    <recommendedName>
        <fullName evidence="1">Transposase IS200-like domain-containing protein</fullName>
    </recommendedName>
</protein>
<sequence length="201" mass="23334">MTRPLRLEIEGGVYHVTSRGNARQLIFLDDSDKQRFLEVLNSVVERFNWLCHAYCLMDNHYHLMIETPEGNLSRGMRQLNGVYTQLFNKRHKGVGHLFQGRYKSILVDKDKYLLALCRYIVLNPVRAKLVKGPYAWKWSSYKAIIGKVNKPPFLTTDWILSQFGDDKSEALSGYKEFIVAGKDEEFPWREIKGQVFLGAES</sequence>
<dbReference type="Pfam" id="PF01797">
    <property type="entry name" value="Y1_Tnp"/>
    <property type="match status" value="1"/>
</dbReference>
<dbReference type="GO" id="GO:0004803">
    <property type="term" value="F:transposase activity"/>
    <property type="evidence" value="ECO:0007669"/>
    <property type="project" value="InterPro"/>
</dbReference>
<dbReference type="Gene3D" id="3.30.70.1290">
    <property type="entry name" value="Transposase IS200-like"/>
    <property type="match status" value="1"/>
</dbReference>
<dbReference type="GO" id="GO:0003677">
    <property type="term" value="F:DNA binding"/>
    <property type="evidence" value="ECO:0007669"/>
    <property type="project" value="InterPro"/>
</dbReference>
<reference evidence="2" key="1">
    <citation type="journal article" date="2021" name="ISME J.">
        <title>Fine-scale metabolic discontinuity in a stratified prokaryote microbiome of a Red Sea deep halocline.</title>
        <authorList>
            <person name="Michoud G."/>
            <person name="Ngugi D.K."/>
            <person name="Barozzi A."/>
            <person name="Merlino G."/>
            <person name="Calleja M.L."/>
            <person name="Delgado-Huertas A."/>
            <person name="Moran X.A.G."/>
            <person name="Daffonchio D."/>
        </authorList>
    </citation>
    <scope>NUCLEOTIDE SEQUENCE</scope>
    <source>
        <strain evidence="2">SuakinDeep_MAG55_1</strain>
    </source>
</reference>